<feature type="transmembrane region" description="Helical" evidence="1">
    <location>
        <begin position="98"/>
        <end position="118"/>
    </location>
</feature>
<comment type="caution">
    <text evidence="2">The sequence shown here is derived from an EMBL/GenBank/DDBJ whole genome shotgun (WGS) entry which is preliminary data.</text>
</comment>
<proteinExistence type="predicted"/>
<evidence type="ECO:0000256" key="1">
    <source>
        <dbReference type="SAM" id="Phobius"/>
    </source>
</evidence>
<reference evidence="2 3" key="1">
    <citation type="submission" date="2020-07" db="EMBL/GenBank/DDBJ databases">
        <title>Genomic Encyclopedia of Type Strains, Phase IV (KMG-IV): sequencing the most valuable type-strain genomes for metagenomic binning, comparative biology and taxonomic classification.</title>
        <authorList>
            <person name="Goeker M."/>
        </authorList>
    </citation>
    <scope>NUCLEOTIDE SEQUENCE [LARGE SCALE GENOMIC DNA]</scope>
    <source>
        <strain evidence="2 3">DSM 45533</strain>
    </source>
</reference>
<accession>A0A7W0CUH0</accession>
<evidence type="ECO:0000313" key="3">
    <source>
        <dbReference type="Proteomes" id="UP000530928"/>
    </source>
</evidence>
<dbReference type="EMBL" id="JACDUR010000011">
    <property type="protein sequence ID" value="MBA2897408.1"/>
    <property type="molecule type" value="Genomic_DNA"/>
</dbReference>
<dbReference type="Proteomes" id="UP000530928">
    <property type="component" value="Unassembled WGS sequence"/>
</dbReference>
<keyword evidence="3" id="KW-1185">Reference proteome</keyword>
<feature type="transmembrane region" description="Helical" evidence="1">
    <location>
        <begin position="47"/>
        <end position="65"/>
    </location>
</feature>
<organism evidence="2 3">
    <name type="scientific">Nonomuraea soli</name>
    <dbReference type="NCBI Taxonomy" id="1032476"/>
    <lineage>
        <taxon>Bacteria</taxon>
        <taxon>Bacillati</taxon>
        <taxon>Actinomycetota</taxon>
        <taxon>Actinomycetes</taxon>
        <taxon>Streptosporangiales</taxon>
        <taxon>Streptosporangiaceae</taxon>
        <taxon>Nonomuraea</taxon>
    </lineage>
</organism>
<sequence>MSKTSSARTQPRADWSIRPRGRWSASALAALAVAAAAGIGHEVGVSWVWPLVIAFLAALATFFGGQDAAPSALAYKLVFWLGACGWMTWGLAFGVLDAITLGVLGVGALAAALWAPVLTRPPKPRPSVTGALHNDQVLGGKLARRHVALAADWAARIRRVARLRVTIEEIIT</sequence>
<keyword evidence="1" id="KW-1133">Transmembrane helix</keyword>
<protein>
    <submittedName>
        <fullName evidence="2">Uncharacterized protein</fullName>
    </submittedName>
</protein>
<keyword evidence="1" id="KW-0812">Transmembrane</keyword>
<feature type="transmembrane region" description="Helical" evidence="1">
    <location>
        <begin position="72"/>
        <end position="92"/>
    </location>
</feature>
<dbReference type="AlphaFoldDB" id="A0A7W0CUH0"/>
<feature type="transmembrane region" description="Helical" evidence="1">
    <location>
        <begin position="21"/>
        <end position="41"/>
    </location>
</feature>
<gene>
    <name evidence="2" type="ORF">HNR30_008806</name>
</gene>
<dbReference type="RefSeq" id="WP_181616115.1">
    <property type="nucleotide sequence ID" value="NZ_BAABAM010000013.1"/>
</dbReference>
<evidence type="ECO:0000313" key="2">
    <source>
        <dbReference type="EMBL" id="MBA2897408.1"/>
    </source>
</evidence>
<name>A0A7W0CUH0_9ACTN</name>
<keyword evidence="1" id="KW-0472">Membrane</keyword>